<dbReference type="EMBL" id="SPHZ02000005">
    <property type="protein sequence ID" value="KAF0919669.1"/>
    <property type="molecule type" value="Genomic_DNA"/>
</dbReference>
<name>A0A6G1E4G4_9ORYZ</name>
<organism evidence="1 2">
    <name type="scientific">Oryza meyeriana var. granulata</name>
    <dbReference type="NCBI Taxonomy" id="110450"/>
    <lineage>
        <taxon>Eukaryota</taxon>
        <taxon>Viridiplantae</taxon>
        <taxon>Streptophyta</taxon>
        <taxon>Embryophyta</taxon>
        <taxon>Tracheophyta</taxon>
        <taxon>Spermatophyta</taxon>
        <taxon>Magnoliopsida</taxon>
        <taxon>Liliopsida</taxon>
        <taxon>Poales</taxon>
        <taxon>Poaceae</taxon>
        <taxon>BOP clade</taxon>
        <taxon>Oryzoideae</taxon>
        <taxon>Oryzeae</taxon>
        <taxon>Oryzinae</taxon>
        <taxon>Oryza</taxon>
        <taxon>Oryza meyeriana</taxon>
    </lineage>
</organism>
<protein>
    <submittedName>
        <fullName evidence="1">Uncharacterized protein</fullName>
    </submittedName>
</protein>
<comment type="caution">
    <text evidence="1">The sequence shown here is derived from an EMBL/GenBank/DDBJ whole genome shotgun (WGS) entry which is preliminary data.</text>
</comment>
<evidence type="ECO:0000313" key="2">
    <source>
        <dbReference type="Proteomes" id="UP000479710"/>
    </source>
</evidence>
<dbReference type="AlphaFoldDB" id="A0A6G1E4G4"/>
<evidence type="ECO:0000313" key="1">
    <source>
        <dbReference type="EMBL" id="KAF0919669.1"/>
    </source>
</evidence>
<accession>A0A6G1E4G4</accession>
<proteinExistence type="predicted"/>
<gene>
    <name evidence="1" type="ORF">E2562_030920</name>
</gene>
<sequence>MERSARAGGAPLSGGVPFTWSGPAGEVERLLQRSGGLRIATVRKRRIGRLRLTAAATGN</sequence>
<dbReference type="Proteomes" id="UP000479710">
    <property type="component" value="Unassembled WGS sequence"/>
</dbReference>
<reference evidence="1 2" key="1">
    <citation type="submission" date="2019-11" db="EMBL/GenBank/DDBJ databases">
        <title>Whole genome sequence of Oryza granulata.</title>
        <authorList>
            <person name="Li W."/>
        </authorList>
    </citation>
    <scope>NUCLEOTIDE SEQUENCE [LARGE SCALE GENOMIC DNA]</scope>
    <source>
        <strain evidence="2">cv. Menghai</strain>
        <tissue evidence="1">Leaf</tissue>
    </source>
</reference>
<keyword evidence="2" id="KW-1185">Reference proteome</keyword>